<dbReference type="SMART" id="SM00490">
    <property type="entry name" value="HELICc"/>
    <property type="match status" value="1"/>
</dbReference>
<dbReference type="PROSITE" id="PS51194">
    <property type="entry name" value="HELICASE_CTER"/>
    <property type="match status" value="1"/>
</dbReference>
<protein>
    <recommendedName>
        <fullName evidence="1">Helicase C-terminal domain-containing protein</fullName>
    </recommendedName>
</protein>
<sequence>MEIKLERALENREILINAIEKEIVGPSDINNTTKLLNTTGNTKFDNFEDLNTNYHWFSATLKEEVIQRDSPSRRYAAGMLYPIQLQAEEIDVESDEMVGDKKIDEKQAGFYDEIDKLDNQDDIVEDTGLEDIAPKVQQKDSMPSSMGVTFCLAKDVEKFKINFTGGIYDKHRIYTDIHAKDKKTGKETHYDFKEDWWLRTSIFGDLTVLISEFDSSKKISLKEYELDVFDAAKVKIEKIKLKLHIQCRIKDEYILFTVTVLNITEPPLRFNKDEYTVFQSQLKISADLGDFLNYPKISERNLGLTKDEWNNELLFKNKFNYAFGHGCSVKWDQNAEKISELYSKFIPVYETESMTPDITMDVDGEEVVLKIEMRELMDVQNYQELQGILQPLVFGYKKWIEDQELETRKLNLKKELKKAAETNLDFCKDSLRRMEKGLELLKDSKVFQAFKLANKAILLQQLNGKMPRNAYYDKSDTSKAMELIIDQSYNDVMKAMQNLSDCDNSWRAFQIAFFLLSIQSLVEKDSIDRQTVDLIWFPTGGGKTEAYLGVAAFQMFYRRLLDPNDAGVDIMMRYTLRLLTADQFQRASRLICAMEYIRRDCERNLGTTPYSIGIWVGSKTSPNTNQIALSQVKQMQKPQGPDNLVITRCPWCGCEIGKVAVKGKGSKYNETVPLGFKRVNEQLIVRCPDERCDFHGEIPVYFVDETIYEKKPTFLIGTIDKFVQLTWKPEARGLFGINDLGKRSISPPQIIIQDELHLISGPLGTLAGLYEVLIEELCIDDRGEVPIKPKIISATATIKEFEEQAKCLFGRENARLFPSPGIDIDDSFFSKVAADKNGKPMPGRKYIGVFTSRVRILMAQVMTYSAILQKVESLPEEERDPFWTLLSFYNSLRDLGAGLNLFNSDIPTYIDALNKREGIAKDKKRFLYAPLELTSRKQSNEISKTIDDLNVSYTQKDNKGRTKSLTSCLASNIIEVGVDIDRLSLMGIVGQPKMTAQYIQVSGRVGRRPHERPGLIVTVYSNQNSRDKSHFEHFNEYHQRLYAQVETTSLTPFSTASLERGLTAVLIGFLRQRMDMQMALYPTNRELKRVMKDERFIAFRKRFKKRVELIDKEQVDIWKELFKTFMDAVLKGRYETWRVSETERGLMYQAGNLNDGEKYQGSIPVINSLRSVDAESRASIVSIEKEEDEFVWEDDD</sequence>
<dbReference type="Pfam" id="PF00271">
    <property type="entry name" value="Helicase_C"/>
    <property type="match status" value="1"/>
</dbReference>
<proteinExistence type="predicted"/>
<organism evidence="2 3">
    <name type="scientific">Viridibacillus arvi</name>
    <dbReference type="NCBI Taxonomy" id="263475"/>
    <lineage>
        <taxon>Bacteria</taxon>
        <taxon>Bacillati</taxon>
        <taxon>Bacillota</taxon>
        <taxon>Bacilli</taxon>
        <taxon>Bacillales</taxon>
        <taxon>Caryophanaceae</taxon>
        <taxon>Viridibacillus</taxon>
    </lineage>
</organism>
<dbReference type="InterPro" id="IPR001650">
    <property type="entry name" value="Helicase_C-like"/>
</dbReference>
<dbReference type="PANTHER" id="PTHR47957">
    <property type="entry name" value="ATP-DEPENDENT HELICASE HRQ1"/>
    <property type="match status" value="1"/>
</dbReference>
<dbReference type="PATRIC" id="fig|263475.3.peg.2732"/>
<dbReference type="GO" id="GO:0043138">
    <property type="term" value="F:3'-5' DNA helicase activity"/>
    <property type="evidence" value="ECO:0007669"/>
    <property type="project" value="TreeGrafter"/>
</dbReference>
<dbReference type="InterPro" id="IPR027417">
    <property type="entry name" value="P-loop_NTPase"/>
</dbReference>
<dbReference type="PANTHER" id="PTHR47957:SF3">
    <property type="entry name" value="ATP-DEPENDENT HELICASE HRQ1"/>
    <property type="match status" value="1"/>
</dbReference>
<evidence type="ECO:0000313" key="2">
    <source>
        <dbReference type="EMBL" id="KOO47805.1"/>
    </source>
</evidence>
<dbReference type="STRING" id="263475.AMD00_19405"/>
<dbReference type="Gene3D" id="3.40.50.300">
    <property type="entry name" value="P-loop containing nucleotide triphosphate hydrolases"/>
    <property type="match status" value="1"/>
</dbReference>
<reference evidence="3" key="1">
    <citation type="submission" date="2015-08" db="EMBL/GenBank/DDBJ databases">
        <title>Fjat-10028 dsm 16317.</title>
        <authorList>
            <person name="Liu B."/>
            <person name="Wang J."/>
            <person name="Zhu Y."/>
            <person name="Liu G."/>
            <person name="Chen Q."/>
            <person name="Chen Z."/>
            <person name="Lan J."/>
            <person name="Che J."/>
            <person name="Ge C."/>
            <person name="Shi H."/>
            <person name="Pan Z."/>
            <person name="Liu X."/>
        </authorList>
    </citation>
    <scope>NUCLEOTIDE SEQUENCE [LARGE SCALE GENOMIC DNA]</scope>
    <source>
        <strain evidence="3">DSM 16317</strain>
    </source>
</reference>
<feature type="domain" description="Helicase C-terminal" evidence="1">
    <location>
        <begin position="866"/>
        <end position="1049"/>
    </location>
</feature>
<keyword evidence="3" id="KW-1185">Reference proteome</keyword>
<dbReference type="GO" id="GO:0006289">
    <property type="term" value="P:nucleotide-excision repair"/>
    <property type="evidence" value="ECO:0007669"/>
    <property type="project" value="TreeGrafter"/>
</dbReference>
<gene>
    <name evidence="2" type="ORF">AMD00_19405</name>
</gene>
<dbReference type="SUPFAM" id="SSF52540">
    <property type="entry name" value="P-loop containing nucleoside triphosphate hydrolases"/>
    <property type="match status" value="2"/>
</dbReference>
<dbReference type="AlphaFoldDB" id="A0A0M0L9P3"/>
<dbReference type="RefSeq" id="WP_053418678.1">
    <property type="nucleotide sequence ID" value="NZ_LILB01000008.1"/>
</dbReference>
<dbReference type="GO" id="GO:0036297">
    <property type="term" value="P:interstrand cross-link repair"/>
    <property type="evidence" value="ECO:0007669"/>
    <property type="project" value="TreeGrafter"/>
</dbReference>
<name>A0A0M0L9P3_9BACL</name>
<dbReference type="Proteomes" id="UP000036867">
    <property type="component" value="Unassembled WGS sequence"/>
</dbReference>
<evidence type="ECO:0000259" key="1">
    <source>
        <dbReference type="PROSITE" id="PS51194"/>
    </source>
</evidence>
<evidence type="ECO:0000313" key="3">
    <source>
        <dbReference type="Proteomes" id="UP000036867"/>
    </source>
</evidence>
<dbReference type="GeneID" id="301138265"/>
<dbReference type="EMBL" id="LILB01000008">
    <property type="protein sequence ID" value="KOO47805.1"/>
    <property type="molecule type" value="Genomic_DNA"/>
</dbReference>
<comment type="caution">
    <text evidence="2">The sequence shown here is derived from an EMBL/GenBank/DDBJ whole genome shotgun (WGS) entry which is preliminary data.</text>
</comment>
<accession>A0A0M0L9P3</accession>
<dbReference type="OrthoDB" id="713315at2"/>
<dbReference type="CDD" id="cd18785">
    <property type="entry name" value="SF2_C"/>
    <property type="match status" value="1"/>
</dbReference>